<evidence type="ECO:0000313" key="6">
    <source>
        <dbReference type="Proteomes" id="UP001610563"/>
    </source>
</evidence>
<dbReference type="EC" id="1.2.1.3" evidence="2"/>
<dbReference type="PANTHER" id="PTHR11699">
    <property type="entry name" value="ALDEHYDE DEHYDROGENASE-RELATED"/>
    <property type="match status" value="1"/>
</dbReference>
<evidence type="ECO:0000313" key="5">
    <source>
        <dbReference type="EMBL" id="KAL2795240.1"/>
    </source>
</evidence>
<sequence length="504" mass="53825">MPALTLTGRGGRSFEVPTGLFISNQFIDSINRTTLDVYNPYSGALLGTVSAGESADIDLAVQEASKALPTWRRLPGTEKERLLYRLASLIARDADDFAAIHALDAGMVYDQVRALDIRNATDVLRHFAGWADKISGRITDITNGTGYVRREPFGVCGLIIPWNAPLMITCWKLGPALASGNVVIIKSPELAPLCGQKLGQLIAEAGFPPGVVNIVPGHGATAGQAIAEHMQIRKVSFTGSTQTGRKVLQAAASSNLKKVTLELGGKGASIVLKDADLANAAFWTSMGSSANNGQICVLGSRIYVQDEVYDDFVKEFSVLSTQGTAYIGNPLDAGVAKGPMISRSQHARVMSYIDAGLHEGAQLLFGGKQLHDPMGTADENHASGFIANTVFVGVTEDMEIVKEEIFGPVATIHRFSTEAEVIQKANASEYGLSASIFSRDIDRVQRLSSALEAGQMFVNCWGTPSANMPFGGTKASGFGSDMGVEALEGWTTLKSTYHWHMHGE</sequence>
<feature type="domain" description="Aldehyde dehydrogenase" evidence="4">
    <location>
        <begin position="28"/>
        <end position="495"/>
    </location>
</feature>
<dbReference type="Pfam" id="PF00171">
    <property type="entry name" value="Aldedh"/>
    <property type="match status" value="1"/>
</dbReference>
<gene>
    <name evidence="5" type="ORF">BJX66DRAFT_337025</name>
</gene>
<reference evidence="5 6" key="1">
    <citation type="submission" date="2024-07" db="EMBL/GenBank/DDBJ databases">
        <title>Section-level genome sequencing and comparative genomics of Aspergillus sections Usti and Cavernicolus.</title>
        <authorList>
            <consortium name="Lawrence Berkeley National Laboratory"/>
            <person name="Nybo J.L."/>
            <person name="Vesth T.C."/>
            <person name="Theobald S."/>
            <person name="Frisvad J.C."/>
            <person name="Larsen T.O."/>
            <person name="Kjaerboelling I."/>
            <person name="Rothschild-Mancinelli K."/>
            <person name="Lyhne E.K."/>
            <person name="Kogle M.E."/>
            <person name="Barry K."/>
            <person name="Clum A."/>
            <person name="Na H."/>
            <person name="Ledsgaard L."/>
            <person name="Lin J."/>
            <person name="Lipzen A."/>
            <person name="Kuo A."/>
            <person name="Riley R."/>
            <person name="Mondo S."/>
            <person name="Labutti K."/>
            <person name="Haridas S."/>
            <person name="Pangalinan J."/>
            <person name="Salamov A.A."/>
            <person name="Simmons B.A."/>
            <person name="Magnuson J.K."/>
            <person name="Chen J."/>
            <person name="Drula E."/>
            <person name="Henrissat B."/>
            <person name="Wiebenga A."/>
            <person name="Lubbers R.J."/>
            <person name="Gomes A.C."/>
            <person name="Makela M.R."/>
            <person name="Stajich J."/>
            <person name="Grigoriev I.V."/>
            <person name="Mortensen U.H."/>
            <person name="De Vries R.P."/>
            <person name="Baker S.E."/>
            <person name="Andersen M.R."/>
        </authorList>
    </citation>
    <scope>NUCLEOTIDE SEQUENCE [LARGE SCALE GENOMIC DNA]</scope>
    <source>
        <strain evidence="5 6">CBS 209.92</strain>
    </source>
</reference>
<proteinExistence type="inferred from homology"/>
<protein>
    <recommendedName>
        <fullName evidence="2">aldehyde dehydrogenase (NAD(+))</fullName>
        <ecNumber evidence="2">1.2.1.3</ecNumber>
    </recommendedName>
</protein>
<dbReference type="Proteomes" id="UP001610563">
    <property type="component" value="Unassembled WGS sequence"/>
</dbReference>
<comment type="similarity">
    <text evidence="1">Belongs to the aldehyde dehydrogenase family.</text>
</comment>
<evidence type="ECO:0000256" key="1">
    <source>
        <dbReference type="ARBA" id="ARBA00009986"/>
    </source>
</evidence>
<evidence type="ECO:0000256" key="3">
    <source>
        <dbReference type="ARBA" id="ARBA00049194"/>
    </source>
</evidence>
<evidence type="ECO:0000256" key="2">
    <source>
        <dbReference type="ARBA" id="ARBA00024226"/>
    </source>
</evidence>
<dbReference type="SUPFAM" id="SSF53720">
    <property type="entry name" value="ALDH-like"/>
    <property type="match status" value="1"/>
</dbReference>
<organism evidence="5 6">
    <name type="scientific">Aspergillus keveii</name>
    <dbReference type="NCBI Taxonomy" id="714993"/>
    <lineage>
        <taxon>Eukaryota</taxon>
        <taxon>Fungi</taxon>
        <taxon>Dikarya</taxon>
        <taxon>Ascomycota</taxon>
        <taxon>Pezizomycotina</taxon>
        <taxon>Eurotiomycetes</taxon>
        <taxon>Eurotiomycetidae</taxon>
        <taxon>Eurotiales</taxon>
        <taxon>Aspergillaceae</taxon>
        <taxon>Aspergillus</taxon>
        <taxon>Aspergillus subgen. Nidulantes</taxon>
    </lineage>
</organism>
<evidence type="ECO:0000259" key="4">
    <source>
        <dbReference type="Pfam" id="PF00171"/>
    </source>
</evidence>
<dbReference type="InterPro" id="IPR016161">
    <property type="entry name" value="Ald_DH/histidinol_DH"/>
</dbReference>
<keyword evidence="6" id="KW-1185">Reference proteome</keyword>
<name>A0ABR4G9E8_9EURO</name>
<dbReference type="InterPro" id="IPR016163">
    <property type="entry name" value="Ald_DH_C"/>
</dbReference>
<comment type="caution">
    <text evidence="5">The sequence shown here is derived from an EMBL/GenBank/DDBJ whole genome shotgun (WGS) entry which is preliminary data.</text>
</comment>
<dbReference type="InterPro" id="IPR016162">
    <property type="entry name" value="Ald_DH_N"/>
</dbReference>
<comment type="catalytic activity">
    <reaction evidence="3">
        <text>an aldehyde + NAD(+) + H2O = a carboxylate + NADH + 2 H(+)</text>
        <dbReference type="Rhea" id="RHEA:16185"/>
        <dbReference type="ChEBI" id="CHEBI:15377"/>
        <dbReference type="ChEBI" id="CHEBI:15378"/>
        <dbReference type="ChEBI" id="CHEBI:17478"/>
        <dbReference type="ChEBI" id="CHEBI:29067"/>
        <dbReference type="ChEBI" id="CHEBI:57540"/>
        <dbReference type="ChEBI" id="CHEBI:57945"/>
        <dbReference type="EC" id="1.2.1.3"/>
    </reaction>
</comment>
<dbReference type="InterPro" id="IPR015590">
    <property type="entry name" value="Aldehyde_DH_dom"/>
</dbReference>
<dbReference type="EMBL" id="JBFTWV010000036">
    <property type="protein sequence ID" value="KAL2795240.1"/>
    <property type="molecule type" value="Genomic_DNA"/>
</dbReference>
<accession>A0ABR4G9E8</accession>
<dbReference type="Gene3D" id="3.40.309.10">
    <property type="entry name" value="Aldehyde Dehydrogenase, Chain A, domain 2"/>
    <property type="match status" value="1"/>
</dbReference>
<dbReference type="Gene3D" id="3.40.605.10">
    <property type="entry name" value="Aldehyde Dehydrogenase, Chain A, domain 1"/>
    <property type="match status" value="1"/>
</dbReference>